<organism evidence="1 2">
    <name type="scientific">Palleniella muris</name>
    <dbReference type="NCBI Taxonomy" id="3038145"/>
    <lineage>
        <taxon>Bacteria</taxon>
        <taxon>Pseudomonadati</taxon>
        <taxon>Bacteroidota</taxon>
        <taxon>Bacteroidia</taxon>
        <taxon>Bacteroidales</taxon>
        <taxon>Prevotellaceae</taxon>
        <taxon>Palleniella</taxon>
    </lineage>
</organism>
<evidence type="ECO:0000313" key="1">
    <source>
        <dbReference type="EMBL" id="TGX84261.1"/>
    </source>
</evidence>
<name>A0AC61QUG4_9BACT</name>
<comment type="caution">
    <text evidence="1">The sequence shown here is derived from an EMBL/GenBank/DDBJ whole genome shotgun (WGS) entry which is preliminary data.</text>
</comment>
<keyword evidence="2" id="KW-1185">Reference proteome</keyword>
<proteinExistence type="predicted"/>
<dbReference type="Proteomes" id="UP000308886">
    <property type="component" value="Unassembled WGS sequence"/>
</dbReference>
<gene>
    <name evidence="1" type="ORF">E5358_00415</name>
</gene>
<dbReference type="EMBL" id="SRZC01000001">
    <property type="protein sequence ID" value="TGX84261.1"/>
    <property type="molecule type" value="Genomic_DNA"/>
</dbReference>
<sequence>MIFFILCLVSIIEVFSASSFLIYKGGSYWFPVMKHTFFILMGIGAMLCVLNVPCKYFKIVTFPLLIVSVFMLLLVLFFGESTNGASRWMGIAGIQFQPSEIAKGALVLAVAQILSAMQTEKGADKQAFWWVLGTSAFIVLPIFFENFSTAVLISAVVFFMMFVARVPLSQLGKLLGVVIIGGVIAVSSIMAFGKSSSDAKPANTEHVEYAEGSQRGQQEDNAEKSGGLLHRFDTWKSRIEKFTSSGDIAPNEYDLDKDAQVAHANIAIVKSQGVGCGPGNSEERDFISQAFSDFIFAIIIEELGLWGAAIIASLYVIIFWRAGHIARNCANTFPAYLAMGIGMLLVIQAMFNMLVAVGLAPVTGQPLPLVSKGGTSTIINCVYIGMLLSISRSAKKRLPAEKAHV</sequence>
<protein>
    <submittedName>
        <fullName evidence="1">FtsW/RodA/SpoVE family cell cycle protein</fullName>
    </submittedName>
</protein>
<evidence type="ECO:0000313" key="2">
    <source>
        <dbReference type="Proteomes" id="UP000308886"/>
    </source>
</evidence>
<reference evidence="1" key="1">
    <citation type="submission" date="2019-04" db="EMBL/GenBank/DDBJ databases">
        <title>Microbes associate with the intestines of laboratory mice.</title>
        <authorList>
            <person name="Navarre W."/>
            <person name="Wong E."/>
            <person name="Huang K."/>
            <person name="Tropini C."/>
            <person name="Ng K."/>
            <person name="Yu B."/>
        </authorList>
    </citation>
    <scope>NUCLEOTIDE SEQUENCE</scope>
    <source>
        <strain evidence="1">NM73_A23</strain>
    </source>
</reference>
<accession>A0AC61QUG4</accession>